<evidence type="ECO:0000256" key="1">
    <source>
        <dbReference type="SAM" id="MobiDB-lite"/>
    </source>
</evidence>
<feature type="region of interest" description="Disordered" evidence="1">
    <location>
        <begin position="1"/>
        <end position="36"/>
    </location>
</feature>
<name>A0ABW5AT29_9FLAO</name>
<dbReference type="Proteomes" id="UP001597344">
    <property type="component" value="Unassembled WGS sequence"/>
</dbReference>
<proteinExistence type="predicted"/>
<dbReference type="RefSeq" id="WP_378318211.1">
    <property type="nucleotide sequence ID" value="NZ_JBHUHY010000002.1"/>
</dbReference>
<reference evidence="3" key="1">
    <citation type="journal article" date="2019" name="Int. J. Syst. Evol. Microbiol.">
        <title>The Global Catalogue of Microorganisms (GCM) 10K type strain sequencing project: providing services to taxonomists for standard genome sequencing and annotation.</title>
        <authorList>
            <consortium name="The Broad Institute Genomics Platform"/>
            <consortium name="The Broad Institute Genome Sequencing Center for Infectious Disease"/>
            <person name="Wu L."/>
            <person name="Ma J."/>
        </authorList>
    </citation>
    <scope>NUCLEOTIDE SEQUENCE [LARGE SCALE GENOMIC DNA]</scope>
    <source>
        <strain evidence="3">DT92</strain>
    </source>
</reference>
<evidence type="ECO:0000313" key="2">
    <source>
        <dbReference type="EMBL" id="MFD2185257.1"/>
    </source>
</evidence>
<keyword evidence="3" id="KW-1185">Reference proteome</keyword>
<sequence length="70" mass="8203">MDTSGIPKDGTDNHNRHSFTNQKQSTMTTSKNIKKTLKENPLKRNMFLGYSLSGNDYEYDIRIRPNRYAY</sequence>
<feature type="compositionally biased region" description="Polar residues" evidence="1">
    <location>
        <begin position="18"/>
        <end position="31"/>
    </location>
</feature>
<organism evidence="2 3">
    <name type="scientific">Aquimarina celericrescens</name>
    <dbReference type="NCBI Taxonomy" id="1964542"/>
    <lineage>
        <taxon>Bacteria</taxon>
        <taxon>Pseudomonadati</taxon>
        <taxon>Bacteroidota</taxon>
        <taxon>Flavobacteriia</taxon>
        <taxon>Flavobacteriales</taxon>
        <taxon>Flavobacteriaceae</taxon>
        <taxon>Aquimarina</taxon>
    </lineage>
</organism>
<dbReference type="EMBL" id="JBHUHY010000002">
    <property type="protein sequence ID" value="MFD2185257.1"/>
    <property type="molecule type" value="Genomic_DNA"/>
</dbReference>
<comment type="caution">
    <text evidence="2">The sequence shown here is derived from an EMBL/GenBank/DDBJ whole genome shotgun (WGS) entry which is preliminary data.</text>
</comment>
<gene>
    <name evidence="2" type="ORF">ACFSJT_00515</name>
</gene>
<protein>
    <submittedName>
        <fullName evidence="2">Uncharacterized protein</fullName>
    </submittedName>
</protein>
<accession>A0ABW5AT29</accession>
<evidence type="ECO:0000313" key="3">
    <source>
        <dbReference type="Proteomes" id="UP001597344"/>
    </source>
</evidence>